<dbReference type="EMBL" id="KK500733">
    <property type="protein sequence ID" value="KFP09981.1"/>
    <property type="molecule type" value="Genomic_DNA"/>
</dbReference>
<evidence type="ECO:0000313" key="2">
    <source>
        <dbReference type="EMBL" id="KFP09981.1"/>
    </source>
</evidence>
<feature type="non-terminal residue" evidence="2">
    <location>
        <position position="105"/>
    </location>
</feature>
<accession>A0A091JE27</accession>
<feature type="non-terminal residue" evidence="2">
    <location>
        <position position="1"/>
    </location>
</feature>
<organism evidence="2 3">
    <name type="scientific">Egretta garzetta</name>
    <name type="common">Little egret</name>
    <dbReference type="NCBI Taxonomy" id="188379"/>
    <lineage>
        <taxon>Eukaryota</taxon>
        <taxon>Metazoa</taxon>
        <taxon>Chordata</taxon>
        <taxon>Craniata</taxon>
        <taxon>Vertebrata</taxon>
        <taxon>Euteleostomi</taxon>
        <taxon>Archelosauria</taxon>
        <taxon>Archosauria</taxon>
        <taxon>Dinosauria</taxon>
        <taxon>Saurischia</taxon>
        <taxon>Theropoda</taxon>
        <taxon>Coelurosauria</taxon>
        <taxon>Aves</taxon>
        <taxon>Neognathae</taxon>
        <taxon>Neoaves</taxon>
        <taxon>Aequornithes</taxon>
        <taxon>Pelecaniformes</taxon>
        <taxon>Ardeidae</taxon>
        <taxon>Egretta</taxon>
    </lineage>
</organism>
<protein>
    <submittedName>
        <fullName evidence="2">Uncharacterized protein</fullName>
    </submittedName>
</protein>
<gene>
    <name evidence="2" type="ORF">Z169_14716</name>
</gene>
<sequence length="105" mass="9954">FGLPGRCTHGTSGLALAGQAPSAVGAATKAREVEAPGGDGHSLLAQDAAHSSGGGGSHSGVLGEGAEDGSGQGHHHGRGLDHHAGVLALPDAGLVAAVGKRGWAS</sequence>
<feature type="region of interest" description="Disordered" evidence="1">
    <location>
        <begin position="27"/>
        <end position="84"/>
    </location>
</feature>
<name>A0A091JE27_EGRGA</name>
<evidence type="ECO:0000313" key="3">
    <source>
        <dbReference type="Proteomes" id="UP000053119"/>
    </source>
</evidence>
<evidence type="ECO:0000256" key="1">
    <source>
        <dbReference type="SAM" id="MobiDB-lite"/>
    </source>
</evidence>
<keyword evidence="3" id="KW-1185">Reference proteome</keyword>
<dbReference type="Proteomes" id="UP000053119">
    <property type="component" value="Unassembled WGS sequence"/>
</dbReference>
<reference evidence="2 3" key="1">
    <citation type="submission" date="2014-04" db="EMBL/GenBank/DDBJ databases">
        <title>Genome evolution of avian class.</title>
        <authorList>
            <person name="Zhang G."/>
            <person name="Li C."/>
        </authorList>
    </citation>
    <scope>NUCLEOTIDE SEQUENCE [LARGE SCALE GENOMIC DNA]</scope>
    <source>
        <strain evidence="2">BGI_Z169</strain>
    </source>
</reference>
<proteinExistence type="predicted"/>
<dbReference type="AlphaFoldDB" id="A0A091JE27"/>